<organism evidence="9 10">
    <name type="scientific">Sphagnum jensenii</name>
    <dbReference type="NCBI Taxonomy" id="128206"/>
    <lineage>
        <taxon>Eukaryota</taxon>
        <taxon>Viridiplantae</taxon>
        <taxon>Streptophyta</taxon>
        <taxon>Embryophyta</taxon>
        <taxon>Bryophyta</taxon>
        <taxon>Sphagnophytina</taxon>
        <taxon>Sphagnopsida</taxon>
        <taxon>Sphagnales</taxon>
        <taxon>Sphagnaceae</taxon>
        <taxon>Sphagnum</taxon>
    </lineage>
</organism>
<keyword evidence="3" id="KW-0337">GPI-anchor biosynthesis</keyword>
<feature type="transmembrane region" description="Helical" evidence="8">
    <location>
        <begin position="57"/>
        <end position="79"/>
    </location>
</feature>
<proteinExistence type="predicted"/>
<evidence type="ECO:0000256" key="8">
    <source>
        <dbReference type="SAM" id="Phobius"/>
    </source>
</evidence>
<keyword evidence="5" id="KW-0256">Endoplasmic reticulum</keyword>
<keyword evidence="7 8" id="KW-0472">Membrane</keyword>
<name>A0ABP0WZH3_9BRYO</name>
<evidence type="ECO:0000256" key="5">
    <source>
        <dbReference type="ARBA" id="ARBA00022824"/>
    </source>
</evidence>
<feature type="transmembrane region" description="Helical" evidence="8">
    <location>
        <begin position="25"/>
        <end position="45"/>
    </location>
</feature>
<evidence type="ECO:0000256" key="1">
    <source>
        <dbReference type="ARBA" id="ARBA00004477"/>
    </source>
</evidence>
<feature type="transmembrane region" description="Helical" evidence="8">
    <location>
        <begin position="197"/>
        <end position="218"/>
    </location>
</feature>
<dbReference type="Pfam" id="PF06699">
    <property type="entry name" value="PIG-F"/>
    <property type="match status" value="1"/>
</dbReference>
<comment type="subcellular location">
    <subcellularLocation>
        <location evidence="1">Endoplasmic reticulum membrane</location>
        <topology evidence="1">Multi-pass membrane protein</topology>
    </subcellularLocation>
</comment>
<feature type="transmembrane region" description="Helical" evidence="8">
    <location>
        <begin position="120"/>
        <end position="145"/>
    </location>
</feature>
<dbReference type="Proteomes" id="UP001497444">
    <property type="component" value="Chromosome 4"/>
</dbReference>
<keyword evidence="10" id="KW-1185">Reference proteome</keyword>
<sequence length="226" mass="24326">MANEKKKLKHIPKSRVQILDVSTELGRAGIVATQVLCGAAVVAGLKTVPALWNLHLITQPVQTLQIALVFCLFVSSSFSCPCSRNSSARRLVMSAGTVVAALVALAFGAPTSFEFAARTWHWACLMSSLTVLPAAIVLGASWTDWQRVFAFTKPHGGVELAICIPAHGAALGAWVGAWPMPLDWERPWQEWPVCCTYGAGGGYLLGLVVTVVLCFVNVRNVRPKQD</sequence>
<feature type="transmembrane region" description="Helical" evidence="8">
    <location>
        <begin position="91"/>
        <end position="108"/>
    </location>
</feature>
<dbReference type="EMBL" id="OZ020099">
    <property type="protein sequence ID" value="CAK9271576.1"/>
    <property type="molecule type" value="Genomic_DNA"/>
</dbReference>
<evidence type="ECO:0000256" key="7">
    <source>
        <dbReference type="ARBA" id="ARBA00023136"/>
    </source>
</evidence>
<accession>A0ABP0WZH3</accession>
<comment type="pathway">
    <text evidence="2">Glycolipid biosynthesis; glycosylphosphatidylinositol-anchor biosynthesis.</text>
</comment>
<evidence type="ECO:0000256" key="3">
    <source>
        <dbReference type="ARBA" id="ARBA00022502"/>
    </source>
</evidence>
<keyword evidence="6 8" id="KW-1133">Transmembrane helix</keyword>
<evidence type="ECO:0008006" key="11">
    <source>
        <dbReference type="Google" id="ProtNLM"/>
    </source>
</evidence>
<evidence type="ECO:0000256" key="4">
    <source>
        <dbReference type="ARBA" id="ARBA00022692"/>
    </source>
</evidence>
<dbReference type="InterPro" id="IPR009580">
    <property type="entry name" value="GPI_biosynthesis_protein_Pig-F"/>
</dbReference>
<feature type="transmembrane region" description="Helical" evidence="8">
    <location>
        <begin position="157"/>
        <end position="177"/>
    </location>
</feature>
<reference evidence="9" key="1">
    <citation type="submission" date="2024-02" db="EMBL/GenBank/DDBJ databases">
        <authorList>
            <consortium name="ELIXIR-Norway"/>
            <consortium name="Elixir Norway"/>
        </authorList>
    </citation>
    <scope>NUCLEOTIDE SEQUENCE</scope>
</reference>
<keyword evidence="4 8" id="KW-0812">Transmembrane</keyword>
<evidence type="ECO:0000313" key="10">
    <source>
        <dbReference type="Proteomes" id="UP001497444"/>
    </source>
</evidence>
<evidence type="ECO:0000256" key="6">
    <source>
        <dbReference type="ARBA" id="ARBA00022989"/>
    </source>
</evidence>
<evidence type="ECO:0000256" key="2">
    <source>
        <dbReference type="ARBA" id="ARBA00004687"/>
    </source>
</evidence>
<protein>
    <recommendedName>
        <fullName evidence="11">Phosphatidylinositol-glycan biosynthesis class F protein</fullName>
    </recommendedName>
</protein>
<gene>
    <name evidence="9" type="ORF">CSSPJE1EN1_LOCUS17054</name>
</gene>
<evidence type="ECO:0000313" key="9">
    <source>
        <dbReference type="EMBL" id="CAK9271576.1"/>
    </source>
</evidence>